<dbReference type="VEuPathDB" id="TriTrypDB:C3747_56g111"/>
<feature type="region of interest" description="Disordered" evidence="1">
    <location>
        <begin position="1"/>
        <end position="22"/>
    </location>
</feature>
<comment type="caution">
    <text evidence="2">The sequence shown here is derived from an EMBL/GenBank/DDBJ whole genome shotgun (WGS) entry which is preliminary data.</text>
</comment>
<dbReference type="VEuPathDB" id="TriTrypDB:TcCL_Unassigned03738"/>
<dbReference type="VEuPathDB" id="TriTrypDB:C4B63_3g235"/>
<dbReference type="AlphaFoldDB" id="A0A2V2WTA3"/>
<protein>
    <submittedName>
        <fullName evidence="2">Uncharacterized protein</fullName>
    </submittedName>
</protein>
<evidence type="ECO:0000313" key="3">
    <source>
        <dbReference type="Proteomes" id="UP000246078"/>
    </source>
</evidence>
<feature type="region of interest" description="Disordered" evidence="1">
    <location>
        <begin position="113"/>
        <end position="151"/>
    </location>
</feature>
<dbReference type="EMBL" id="PRFC01000056">
    <property type="protein sequence ID" value="PWV11848.1"/>
    <property type="molecule type" value="Genomic_DNA"/>
</dbReference>
<name>A0A2V2WTA3_TRYCR</name>
<sequence length="151" mass="16578">MQKTHATLARTVRGSPSTTDTKSALLQANTPSLHVLCLRTRFRWSGCGNTQPVPLPRACFRTSPLSLDKRCAFVDAHTGLRRHRRLTTRIAAPSWLHSSLVRGLCSPGHHRCGASGGPLDHRRKRADKGKAQSQRRGSSAARPPIVDTCKK</sequence>
<accession>A0A2V2WTA3</accession>
<gene>
    <name evidence="2" type="ORF">C3747_56g111</name>
</gene>
<evidence type="ECO:0000313" key="2">
    <source>
        <dbReference type="EMBL" id="PWV11848.1"/>
    </source>
</evidence>
<dbReference type="Proteomes" id="UP000246078">
    <property type="component" value="Unassembled WGS sequence"/>
</dbReference>
<organism evidence="2 3">
    <name type="scientific">Trypanosoma cruzi</name>
    <dbReference type="NCBI Taxonomy" id="5693"/>
    <lineage>
        <taxon>Eukaryota</taxon>
        <taxon>Discoba</taxon>
        <taxon>Euglenozoa</taxon>
        <taxon>Kinetoplastea</taxon>
        <taxon>Metakinetoplastina</taxon>
        <taxon>Trypanosomatida</taxon>
        <taxon>Trypanosomatidae</taxon>
        <taxon>Trypanosoma</taxon>
        <taxon>Schizotrypanum</taxon>
    </lineage>
</organism>
<reference evidence="2 3" key="1">
    <citation type="journal article" date="2018" name="Microb. Genom.">
        <title>Expanding an expanded genome: long-read sequencing of Trypanosoma cruzi.</title>
        <authorList>
            <person name="Berna L."/>
            <person name="Rodriguez M."/>
            <person name="Chiribao M.L."/>
            <person name="Parodi-Talice A."/>
            <person name="Pita S."/>
            <person name="Rijo G."/>
            <person name="Alvarez-Valin F."/>
            <person name="Robello C."/>
        </authorList>
    </citation>
    <scope>NUCLEOTIDE SEQUENCE [LARGE SCALE GENOMIC DNA]</scope>
    <source>
        <strain evidence="2 3">TCC</strain>
    </source>
</reference>
<evidence type="ECO:0000256" key="1">
    <source>
        <dbReference type="SAM" id="MobiDB-lite"/>
    </source>
</evidence>
<proteinExistence type="predicted"/>